<name>A0ACB7ZL40_9ERIC</name>
<proteinExistence type="predicted"/>
<comment type="caution">
    <text evidence="1">The sequence shown here is derived from an EMBL/GenBank/DDBJ whole genome shotgun (WGS) entry which is preliminary data.</text>
</comment>
<protein>
    <submittedName>
        <fullName evidence="1">Uncharacterized protein</fullName>
    </submittedName>
</protein>
<sequence>MAIMRSRSQLTSPFSAPPPSPIPTGRGSRSAADPIFSEKLSRSLKIPNLSLPEYVHRSVPADIDRQSLISRETNPVKSVLRSTAEFGVFRISGHGICVEELRSILRESDAVFRIMDDGRGDYCRGYGGCAEIVWRRFEKAVVEQGRKVIGAEKYRRLSLMIENVAKQLEAIAGELAEVLAEGASKQVIHKGIQPRESILSLYRCDQDAFMGSSQPLSNDRNFESCFEHALILHLLVDQCEFHVQSDRGPLSFNAGPDAIVVTVGKQLEEWSLGEFKASYGHGELTFELDHSSTGASFSIELKCSPSNFSRGFGKTNKTILIPDQILLVIIIALLYNVFVFIFY</sequence>
<accession>A0ACB7ZL40</accession>
<keyword evidence="2" id="KW-1185">Reference proteome</keyword>
<organism evidence="1 2">
    <name type="scientific">Vaccinium darrowii</name>
    <dbReference type="NCBI Taxonomy" id="229202"/>
    <lineage>
        <taxon>Eukaryota</taxon>
        <taxon>Viridiplantae</taxon>
        <taxon>Streptophyta</taxon>
        <taxon>Embryophyta</taxon>
        <taxon>Tracheophyta</taxon>
        <taxon>Spermatophyta</taxon>
        <taxon>Magnoliopsida</taxon>
        <taxon>eudicotyledons</taxon>
        <taxon>Gunneridae</taxon>
        <taxon>Pentapetalae</taxon>
        <taxon>asterids</taxon>
        <taxon>Ericales</taxon>
        <taxon>Ericaceae</taxon>
        <taxon>Vaccinioideae</taxon>
        <taxon>Vaccinieae</taxon>
        <taxon>Vaccinium</taxon>
    </lineage>
</organism>
<evidence type="ECO:0000313" key="1">
    <source>
        <dbReference type="EMBL" id="KAH7866219.1"/>
    </source>
</evidence>
<dbReference type="EMBL" id="CM037159">
    <property type="protein sequence ID" value="KAH7866219.1"/>
    <property type="molecule type" value="Genomic_DNA"/>
</dbReference>
<gene>
    <name evidence="1" type="ORF">Vadar_017278</name>
</gene>
<evidence type="ECO:0000313" key="2">
    <source>
        <dbReference type="Proteomes" id="UP000828048"/>
    </source>
</evidence>
<dbReference type="Proteomes" id="UP000828048">
    <property type="component" value="Chromosome 9"/>
</dbReference>
<reference evidence="1 2" key="1">
    <citation type="journal article" date="2021" name="Hortic Res">
        <title>High-quality reference genome and annotation aids understanding of berry development for evergreen blueberry (Vaccinium darrowii).</title>
        <authorList>
            <person name="Yu J."/>
            <person name="Hulse-Kemp A.M."/>
            <person name="Babiker E."/>
            <person name="Staton M."/>
        </authorList>
    </citation>
    <scope>NUCLEOTIDE SEQUENCE [LARGE SCALE GENOMIC DNA]</scope>
    <source>
        <strain evidence="2">cv. NJ 8807/NJ 8810</strain>
        <tissue evidence="1">Young leaf</tissue>
    </source>
</reference>